<feature type="compositionally biased region" description="Basic and acidic residues" evidence="3">
    <location>
        <begin position="720"/>
        <end position="740"/>
    </location>
</feature>
<evidence type="ECO:0000313" key="4">
    <source>
        <dbReference type="EMBL" id="OQE27509.1"/>
    </source>
</evidence>
<feature type="region of interest" description="Disordered" evidence="3">
    <location>
        <begin position="1066"/>
        <end position="1142"/>
    </location>
</feature>
<feature type="compositionally biased region" description="Basic and acidic residues" evidence="3">
    <location>
        <begin position="186"/>
        <end position="200"/>
    </location>
</feature>
<feature type="region of interest" description="Disordered" evidence="3">
    <location>
        <begin position="223"/>
        <end position="333"/>
    </location>
</feature>
<feature type="compositionally biased region" description="Low complexity" evidence="3">
    <location>
        <begin position="1106"/>
        <end position="1123"/>
    </location>
</feature>
<accession>A0A1V6TNW0</accession>
<keyword evidence="1" id="KW-0433">Leucine-rich repeat</keyword>
<feature type="region of interest" description="Disordered" evidence="3">
    <location>
        <begin position="859"/>
        <end position="911"/>
    </location>
</feature>
<dbReference type="PANTHER" id="PTHR47566">
    <property type="match status" value="1"/>
</dbReference>
<organism evidence="4 5">
    <name type="scientific">Penicillium steckii</name>
    <dbReference type="NCBI Taxonomy" id="303698"/>
    <lineage>
        <taxon>Eukaryota</taxon>
        <taxon>Fungi</taxon>
        <taxon>Dikarya</taxon>
        <taxon>Ascomycota</taxon>
        <taxon>Pezizomycotina</taxon>
        <taxon>Eurotiomycetes</taxon>
        <taxon>Eurotiomycetidae</taxon>
        <taxon>Eurotiales</taxon>
        <taxon>Aspergillaceae</taxon>
        <taxon>Penicillium</taxon>
    </lineage>
</organism>
<dbReference type="Gene3D" id="3.80.10.10">
    <property type="entry name" value="Ribonuclease Inhibitor"/>
    <property type="match status" value="2"/>
</dbReference>
<dbReference type="GO" id="GO:0035591">
    <property type="term" value="F:signaling adaptor activity"/>
    <property type="evidence" value="ECO:0007669"/>
    <property type="project" value="TreeGrafter"/>
</dbReference>
<feature type="region of interest" description="Disordered" evidence="3">
    <location>
        <begin position="1027"/>
        <end position="1052"/>
    </location>
</feature>
<dbReference type="SUPFAM" id="SSF52058">
    <property type="entry name" value="L domain-like"/>
    <property type="match status" value="1"/>
</dbReference>
<dbReference type="STRING" id="303698.A0A1V6TNW0"/>
<feature type="compositionally biased region" description="Basic and acidic residues" evidence="3">
    <location>
        <begin position="1030"/>
        <end position="1052"/>
    </location>
</feature>
<keyword evidence="2" id="KW-0677">Repeat</keyword>
<feature type="compositionally biased region" description="Polar residues" evidence="3">
    <location>
        <begin position="770"/>
        <end position="791"/>
    </location>
</feature>
<proteinExistence type="predicted"/>
<feature type="compositionally biased region" description="Basic and acidic residues" evidence="3">
    <location>
        <begin position="882"/>
        <end position="907"/>
    </location>
</feature>
<reference evidence="5" key="1">
    <citation type="journal article" date="2017" name="Nat. Microbiol.">
        <title>Global analysis of biosynthetic gene clusters reveals vast potential of secondary metabolite production in Penicillium species.</title>
        <authorList>
            <person name="Nielsen J.C."/>
            <person name="Grijseels S."/>
            <person name="Prigent S."/>
            <person name="Ji B."/>
            <person name="Dainat J."/>
            <person name="Nielsen K.F."/>
            <person name="Frisvad J.C."/>
            <person name="Workman M."/>
            <person name="Nielsen J."/>
        </authorList>
    </citation>
    <scope>NUCLEOTIDE SEQUENCE [LARGE SCALE GENOMIC DNA]</scope>
    <source>
        <strain evidence="5">IBT 24891</strain>
    </source>
</reference>
<feature type="region of interest" description="Disordered" evidence="3">
    <location>
        <begin position="1"/>
        <end position="200"/>
    </location>
</feature>
<dbReference type="GO" id="GO:0031028">
    <property type="term" value="P:septation initiation signaling"/>
    <property type="evidence" value="ECO:0007669"/>
    <property type="project" value="TreeGrafter"/>
</dbReference>
<feature type="compositionally biased region" description="Low complexity" evidence="3">
    <location>
        <begin position="102"/>
        <end position="138"/>
    </location>
</feature>
<dbReference type="PROSITE" id="PS51450">
    <property type="entry name" value="LRR"/>
    <property type="match status" value="6"/>
</dbReference>
<gene>
    <name evidence="4" type="ORF">PENSTE_c004G05376</name>
</gene>
<protein>
    <submittedName>
        <fullName evidence="4">Uncharacterized protein</fullName>
    </submittedName>
</protein>
<feature type="region of interest" description="Disordered" evidence="3">
    <location>
        <begin position="1180"/>
        <end position="1228"/>
    </location>
</feature>
<dbReference type="SMART" id="SM00365">
    <property type="entry name" value="LRR_SD22"/>
    <property type="match status" value="7"/>
</dbReference>
<feature type="region of interest" description="Disordered" evidence="3">
    <location>
        <begin position="380"/>
        <end position="524"/>
    </location>
</feature>
<evidence type="ECO:0000313" key="5">
    <source>
        <dbReference type="Proteomes" id="UP000191285"/>
    </source>
</evidence>
<keyword evidence="5" id="KW-1185">Reference proteome</keyword>
<dbReference type="InterPro" id="IPR032675">
    <property type="entry name" value="LRR_dom_sf"/>
</dbReference>
<feature type="compositionally biased region" description="Polar residues" evidence="3">
    <location>
        <begin position="38"/>
        <end position="49"/>
    </location>
</feature>
<feature type="region of interest" description="Disordered" evidence="3">
    <location>
        <begin position="697"/>
        <end position="740"/>
    </location>
</feature>
<evidence type="ECO:0000256" key="2">
    <source>
        <dbReference type="ARBA" id="ARBA00022737"/>
    </source>
</evidence>
<dbReference type="Proteomes" id="UP000191285">
    <property type="component" value="Unassembled WGS sequence"/>
</dbReference>
<feature type="region of interest" description="Disordered" evidence="3">
    <location>
        <begin position="764"/>
        <end position="803"/>
    </location>
</feature>
<feature type="compositionally biased region" description="Low complexity" evidence="3">
    <location>
        <begin position="484"/>
        <end position="493"/>
    </location>
</feature>
<dbReference type="SMART" id="SM00369">
    <property type="entry name" value="LRR_TYP"/>
    <property type="match status" value="7"/>
</dbReference>
<dbReference type="InterPro" id="IPR003591">
    <property type="entry name" value="Leu-rich_rpt_typical-subtyp"/>
</dbReference>
<feature type="compositionally biased region" description="Low complexity" evidence="3">
    <location>
        <begin position="63"/>
        <end position="73"/>
    </location>
</feature>
<dbReference type="OrthoDB" id="7451790at2759"/>
<feature type="compositionally biased region" description="Acidic residues" evidence="3">
    <location>
        <begin position="868"/>
        <end position="881"/>
    </location>
</feature>
<feature type="region of interest" description="Disordered" evidence="3">
    <location>
        <begin position="544"/>
        <end position="584"/>
    </location>
</feature>
<dbReference type="EMBL" id="MLKD01000004">
    <property type="protein sequence ID" value="OQE27509.1"/>
    <property type="molecule type" value="Genomic_DNA"/>
</dbReference>
<name>A0A1V6TNW0_9EURO</name>
<feature type="region of interest" description="Disordered" evidence="3">
    <location>
        <begin position="624"/>
        <end position="647"/>
    </location>
</feature>
<dbReference type="InterPro" id="IPR001611">
    <property type="entry name" value="Leu-rich_rpt"/>
</dbReference>
<feature type="compositionally biased region" description="Low complexity" evidence="3">
    <location>
        <begin position="443"/>
        <end position="462"/>
    </location>
</feature>
<comment type="caution">
    <text evidence="4">The sequence shown here is derived from an EMBL/GenBank/DDBJ whole genome shotgun (WGS) entry which is preliminary data.</text>
</comment>
<dbReference type="PANTHER" id="PTHR47566:SF1">
    <property type="entry name" value="PROTEIN NUD1"/>
    <property type="match status" value="1"/>
</dbReference>
<evidence type="ECO:0000256" key="3">
    <source>
        <dbReference type="SAM" id="MobiDB-lite"/>
    </source>
</evidence>
<dbReference type="GO" id="GO:0061499">
    <property type="term" value="C:outer plaque of mitotic spindle pole body"/>
    <property type="evidence" value="ECO:0007669"/>
    <property type="project" value="TreeGrafter"/>
</dbReference>
<feature type="compositionally biased region" description="Basic and acidic residues" evidence="3">
    <location>
        <begin position="558"/>
        <end position="584"/>
    </location>
</feature>
<dbReference type="Pfam" id="PF13855">
    <property type="entry name" value="LRR_8"/>
    <property type="match status" value="1"/>
</dbReference>
<feature type="compositionally biased region" description="Polar residues" evidence="3">
    <location>
        <begin position="463"/>
        <end position="476"/>
    </location>
</feature>
<sequence>MSQPWLDSLSDDWPSAPTTPTTPGPSAKSEIQPLSPRESGSASVQNSPSRIPVPARRSIDQQSPGPARSSPARSKQRDFSKKVTRPCHFIKREPPTPKTPRTPKTPSKLRSPTPAKSKTSTTTTTPNTPRSTSKSVKPSPKRSPKSTPVSAGKQPQTMETRSPLRSVSNVSSQASFQSTDTVQIKPKQEKSEDAATPEWRRRLVQGEVAAGEQRDLFAPIGLESVFKPPTPGSATVKQPGSIRFTKQDDGNLWDFTDTPSRRGSVDSEEDREQEKENNVVNADNSHHHEEDEDWDIGAESPLGTVNRAPWANKRSGIQDSQYDGPSEVDLNDTGVRTASGLEDLRNEGITPITFTRPNTLNGNGTSEVIKSALKQVTNKLESLSRDTSRPESPASDSYLFYNHHSESRPAGSPHEDSLLDATSHSLPQDLSMGTIDFNRRTVSRPSQRRFSPSPFPSHRMSPTTLANTKIRSSPLFNPSHKNRSPSLPRPNSSHVRPSTSGDAEGTSKEGGMPSSGSPLKLFGQHDTFTNNRLLRRMSQFEETFEDGFDGDDPPSPSEEARRKGESRSFLNARHEPLSDITPRRNERLVSRNVSKPRISRFGDGELDQFDFSDASPYEHKLVYDESNGFGSRPTSRRKVSSRQQYLRHPSSQFGSLHYARSASSGFTRKPSAWTRQSYFESRRDVSRSSRINYKENIGFPETKRVPKAAADPTPKRRRTILRDDSAEPEAGDKNAENHHKYGDSMSLLQRSLMQHGVQMENGDFLAPPGLSTSMQRPRTPTPSQIRLTQEASKGPSRDFSESNFNELDYSDSFSLEGDIPLVKITGTSDTSRKGSITTQDYLNEATKIMDLIRAKGRPAAVMTSLQESDGDTDEENNSYEDESTREAFSRPPSRDGTDLRQIREPREMSPQILNHLKKYQENEEIGANDMLLNINAELKGPGDPSMGFLGRSHRKRKVSGPIDDVAANIAEDLMTINTQMSGFSINSVPTGSSQNSQAKGMLSSDLVAHLIPEEVNGFTYDRSKHQWVRGNEKRPARKLPKEDGEEDPFRDIPDLSVDELQEMMRVHGLNSSTRSTDERRSRSASGASLSPTKSENLPHTRDAEPSISTSSVKSAVSQSVPQSGTRATSWQTNEEHTGGDAEQHAINSEPVAAAQSRPKQKRVPTISFSSPLVSHVAYQEGSDAADSPGPEDVKLPDPVNVDHQSDSAQHSSRHPGRESSVAGQPFIRRPISRIEERVEEGMDELSLIQRNEEVAVQQTPHGAGTSLVPVHSDGQDTTYSFHMSPLPEFSVNEPDNQLDLDMSYVAQRMHPDSLRQAHGTFALATEDLIKHITDVEPYEPYWEHVRRLVLRQKSLITLHKLSDFCPRLEELDVSDNDIGQLSGVPSSLRTLKIPRNCLSNLTPWSHLTNLQYLDISGNDIETLDGFSSLIHLRELKANDNQIRNIDGIMGLNGLLSLKLSNNSVTAVDFEGAELTRLRDLDLSHNCLASVHNVEWLPSLVTLDLSANQINRLESSNSLISLRALKLSENKLDVFDATPFSAVSLLYLDQNSLTRISGLAHCHNLEVLSLREQALASVDSVVDIDLGSVKDIRKVFMSSNKLSPACLSPSSPLLRLQLLDLAGCTLNALPVEFAANYPNLKVLNLNFNSITELEPLVGMNCLARLMLVNNRLARMRRICQILSRLGRTGRGSACSLRKLDMRGNPLTVGFYPPAVTGNGTNAEQKKLKDQEKALVRKQQQGNRRDLSDALADIDGPSPVDQAISWEDGTKIDREIEINDPFTLPPANPQADERYLTRLDKATKLRRSVLELLLYAGTGGSLHHLDGLDLRPSLGEDSPDMERAWTKLEELGVLRRKAITNKS</sequence>
<dbReference type="InterPro" id="IPR052574">
    <property type="entry name" value="CDIRP"/>
</dbReference>
<evidence type="ECO:0000256" key="1">
    <source>
        <dbReference type="ARBA" id="ARBA00022614"/>
    </source>
</evidence>
<feature type="compositionally biased region" description="Polar residues" evidence="3">
    <location>
        <begin position="153"/>
        <end position="182"/>
    </location>
</feature>
<feature type="compositionally biased region" description="Basic and acidic residues" evidence="3">
    <location>
        <begin position="403"/>
        <end position="417"/>
    </location>
</feature>
<dbReference type="GO" id="GO:1902412">
    <property type="term" value="P:regulation of mitotic cytokinesis"/>
    <property type="evidence" value="ECO:0007669"/>
    <property type="project" value="TreeGrafter"/>
</dbReference>
<feature type="compositionally biased region" description="Basic and acidic residues" evidence="3">
    <location>
        <begin position="1133"/>
        <end position="1142"/>
    </location>
</feature>